<dbReference type="Pfam" id="PF00085">
    <property type="entry name" value="Thioredoxin"/>
    <property type="match status" value="1"/>
</dbReference>
<dbReference type="SUPFAM" id="SSF52833">
    <property type="entry name" value="Thioredoxin-like"/>
    <property type="match status" value="1"/>
</dbReference>
<evidence type="ECO:0000313" key="8">
    <source>
        <dbReference type="EMBL" id="BBD72347.1"/>
    </source>
</evidence>
<dbReference type="InterPro" id="IPR036249">
    <property type="entry name" value="Thioredoxin-like_sf"/>
</dbReference>
<dbReference type="PROSITE" id="PS00194">
    <property type="entry name" value="THIOREDOXIN_1"/>
    <property type="match status" value="1"/>
</dbReference>
<evidence type="ECO:0000313" key="9">
    <source>
        <dbReference type="EMBL" id="GGT90120.1"/>
    </source>
</evidence>
<feature type="active site" description="Nucleophile" evidence="5">
    <location>
        <position position="40"/>
    </location>
</feature>
<keyword evidence="1" id="KW-0813">Transport</keyword>
<dbReference type="EMBL" id="BMQS01000004">
    <property type="protein sequence ID" value="GGT90120.1"/>
    <property type="molecule type" value="Genomic_DNA"/>
</dbReference>
<dbReference type="InterPro" id="IPR005746">
    <property type="entry name" value="Thioredoxin"/>
</dbReference>
<dbReference type="GeneID" id="38666240"/>
<feature type="site" description="Contributes to redox potential value" evidence="5">
    <location>
        <position position="34"/>
    </location>
</feature>
<gene>
    <name evidence="9" type="ORF">GCM10007116_04860</name>
    <name evidence="8" type="ORF">HS1genome_0736</name>
</gene>
<feature type="active site" description="Nucleophile" evidence="5">
    <location>
        <position position="43"/>
    </location>
</feature>
<dbReference type="PANTHER" id="PTHR45663:SF11">
    <property type="entry name" value="GEO12009P1"/>
    <property type="match status" value="1"/>
</dbReference>
<evidence type="ECO:0000256" key="5">
    <source>
        <dbReference type="PIRSR" id="PIRSR000077-1"/>
    </source>
</evidence>
<dbReference type="OrthoDB" id="35385at2157"/>
<evidence type="ECO:0000313" key="10">
    <source>
        <dbReference type="Proteomes" id="UP000276741"/>
    </source>
</evidence>
<evidence type="ECO:0000256" key="1">
    <source>
        <dbReference type="ARBA" id="ARBA00022448"/>
    </source>
</evidence>
<dbReference type="AlphaFoldDB" id="A0A348B2E5"/>
<name>A0A348B2E5_9CREN</name>
<accession>A0A348B2E5</accession>
<evidence type="ECO:0000256" key="4">
    <source>
        <dbReference type="ARBA" id="ARBA00023284"/>
    </source>
</evidence>
<reference evidence="10" key="2">
    <citation type="submission" date="2018-04" db="EMBL/GenBank/DDBJ databases">
        <title>Complete genome sequence of Sulfodiicoccus acidiphilus strain HS-1.</title>
        <authorList>
            <person name="Sakai H.D."/>
            <person name="Kurosawa N."/>
        </authorList>
    </citation>
    <scope>NUCLEOTIDE SEQUENCE [LARGE SCALE GENOMIC DNA]</scope>
    <source>
        <strain evidence="10">HS-1</strain>
    </source>
</reference>
<reference evidence="9" key="4">
    <citation type="submission" date="2020-09" db="EMBL/GenBank/DDBJ databases">
        <authorList>
            <person name="Sun Q."/>
            <person name="Ohkuma M."/>
        </authorList>
    </citation>
    <scope>NUCLEOTIDE SEQUENCE</scope>
    <source>
        <strain evidence="9">JCM 31740</strain>
    </source>
</reference>
<dbReference type="KEGG" id="sacd:HS1genome_0736"/>
<organism evidence="8 10">
    <name type="scientific">Sulfodiicoccus acidiphilus</name>
    <dbReference type="NCBI Taxonomy" id="1670455"/>
    <lineage>
        <taxon>Archaea</taxon>
        <taxon>Thermoproteota</taxon>
        <taxon>Thermoprotei</taxon>
        <taxon>Sulfolobales</taxon>
        <taxon>Sulfolobaceae</taxon>
        <taxon>Sulfodiicoccus</taxon>
    </lineage>
</organism>
<dbReference type="InterPro" id="IPR013766">
    <property type="entry name" value="Thioredoxin_domain"/>
</dbReference>
<dbReference type="Proteomes" id="UP000276741">
    <property type="component" value="Chromosome"/>
</dbReference>
<feature type="domain" description="Thioredoxin" evidence="7">
    <location>
        <begin position="2"/>
        <end position="115"/>
    </location>
</feature>
<dbReference type="EMBL" id="AP018553">
    <property type="protein sequence ID" value="BBD72347.1"/>
    <property type="molecule type" value="Genomic_DNA"/>
</dbReference>
<dbReference type="NCBIfam" id="TIGR01068">
    <property type="entry name" value="thioredoxin"/>
    <property type="match status" value="1"/>
</dbReference>
<dbReference type="PROSITE" id="PS51352">
    <property type="entry name" value="THIOREDOXIN_2"/>
    <property type="match status" value="1"/>
</dbReference>
<keyword evidence="3 6" id="KW-1015">Disulfide bond</keyword>
<feature type="disulfide bond" description="Redox-active" evidence="6">
    <location>
        <begin position="40"/>
        <end position="43"/>
    </location>
</feature>
<dbReference type="GO" id="GO:0005737">
    <property type="term" value="C:cytoplasm"/>
    <property type="evidence" value="ECO:0007669"/>
    <property type="project" value="TreeGrafter"/>
</dbReference>
<protein>
    <submittedName>
        <fullName evidence="8">Thiol reductase thioredoxin</fullName>
    </submittedName>
</protein>
<evidence type="ECO:0000256" key="2">
    <source>
        <dbReference type="ARBA" id="ARBA00022982"/>
    </source>
</evidence>
<evidence type="ECO:0000256" key="6">
    <source>
        <dbReference type="PIRSR" id="PIRSR000077-4"/>
    </source>
</evidence>
<dbReference type="FunFam" id="3.40.30.10:FF:000001">
    <property type="entry name" value="Thioredoxin"/>
    <property type="match status" value="1"/>
</dbReference>
<evidence type="ECO:0000256" key="3">
    <source>
        <dbReference type="ARBA" id="ARBA00023157"/>
    </source>
</evidence>
<dbReference type="CDD" id="cd02947">
    <property type="entry name" value="TRX_family"/>
    <property type="match status" value="1"/>
</dbReference>
<dbReference type="PANTHER" id="PTHR45663">
    <property type="entry name" value="GEO12009P1"/>
    <property type="match status" value="1"/>
</dbReference>
<proteinExistence type="predicted"/>
<dbReference type="RefSeq" id="WP_126449677.1">
    <property type="nucleotide sequence ID" value="NZ_AP018553.1"/>
</dbReference>
<keyword evidence="2" id="KW-0249">Electron transport</keyword>
<dbReference type="InterPro" id="IPR017937">
    <property type="entry name" value="Thioredoxin_CS"/>
</dbReference>
<feature type="site" description="Contributes to redox potential value" evidence="5">
    <location>
        <position position="42"/>
    </location>
</feature>
<reference evidence="9" key="1">
    <citation type="journal article" date="2014" name="Int. J. Syst. Evol. Microbiol.">
        <title>Complete genome sequence of Corynebacterium casei LMG S-19264T (=DSM 44701T), isolated from a smear-ripened cheese.</title>
        <authorList>
            <consortium name="US DOE Joint Genome Institute (JGI-PGF)"/>
            <person name="Walter F."/>
            <person name="Albersmeier A."/>
            <person name="Kalinowski J."/>
            <person name="Ruckert C."/>
        </authorList>
    </citation>
    <scope>NUCLEOTIDE SEQUENCE</scope>
    <source>
        <strain evidence="9">JCM 31740</strain>
    </source>
</reference>
<dbReference type="Proteomes" id="UP000616143">
    <property type="component" value="Unassembled WGS sequence"/>
</dbReference>
<dbReference type="GO" id="GO:0015035">
    <property type="term" value="F:protein-disulfide reductase activity"/>
    <property type="evidence" value="ECO:0007669"/>
    <property type="project" value="InterPro"/>
</dbReference>
<sequence>MVSEQRKVSEGRVTELDSASFKDFLKRNKFAVVDFWAEWCAPCFILSPVLEELSEDYSQVAFGKINVDENKDVAAEYGIMSLPTVLFFKDGEVVDEVVGAVPREVVEIRLKSLLK</sequence>
<feature type="site" description="Contributes to redox potential value" evidence="5">
    <location>
        <position position="41"/>
    </location>
</feature>
<keyword evidence="4 6" id="KW-0676">Redox-active center</keyword>
<dbReference type="PRINTS" id="PR00421">
    <property type="entry name" value="THIOREDOXIN"/>
</dbReference>
<dbReference type="Gene3D" id="3.40.30.10">
    <property type="entry name" value="Glutaredoxin"/>
    <property type="match status" value="1"/>
</dbReference>
<evidence type="ECO:0000259" key="7">
    <source>
        <dbReference type="PROSITE" id="PS51352"/>
    </source>
</evidence>
<reference evidence="8" key="3">
    <citation type="journal article" date="2019" name="BMC Res. Notes">
        <title>Complete genome sequence of the Sulfodiicoccus acidiphilus strain HS-1T, the first crenarchaeon that lacks polB3, isolated from an acidic hot spring in Ohwaku-dani, Hakone, Japan.</title>
        <authorList>
            <person name="Sakai H.D."/>
            <person name="Kurosawa N."/>
        </authorList>
    </citation>
    <scope>NUCLEOTIDE SEQUENCE</scope>
    <source>
        <strain evidence="8">HS-1</strain>
    </source>
</reference>
<keyword evidence="10" id="KW-1185">Reference proteome</keyword>
<dbReference type="PIRSF" id="PIRSF000077">
    <property type="entry name" value="Thioredoxin"/>
    <property type="match status" value="1"/>
</dbReference>